<organism evidence="2 3">
    <name type="scientific">Streptomyces yokosukanensis</name>
    <dbReference type="NCBI Taxonomy" id="67386"/>
    <lineage>
        <taxon>Bacteria</taxon>
        <taxon>Bacillati</taxon>
        <taxon>Actinomycetota</taxon>
        <taxon>Actinomycetes</taxon>
        <taxon>Kitasatosporales</taxon>
        <taxon>Streptomycetaceae</taxon>
        <taxon>Streptomyces</taxon>
    </lineage>
</organism>
<evidence type="ECO:0000313" key="2">
    <source>
        <dbReference type="EMBL" id="KUM99097.1"/>
    </source>
</evidence>
<dbReference type="Proteomes" id="UP000053127">
    <property type="component" value="Unassembled WGS sequence"/>
</dbReference>
<gene>
    <name evidence="2" type="ORF">AQI95_40635</name>
</gene>
<feature type="chain" id="PRO_5039047840" evidence="1">
    <location>
        <begin position="25"/>
        <end position="143"/>
    </location>
</feature>
<sequence>MSFKKALTVSAAVAASLPAGLKRAAALTAGAGLLAVVGMGGTAYAGSTGTVRISVPGCVGLLNLNGGGSSNWATASVQSLGPTCWLTFWDRNTTTGKPPISQGFSVQGGSTGTAGSPYYHDFEHQVAISISNGTTQTGSAWYN</sequence>
<comment type="caution">
    <text evidence="2">The sequence shown here is derived from an EMBL/GenBank/DDBJ whole genome shotgun (WGS) entry which is preliminary data.</text>
</comment>
<proteinExistence type="predicted"/>
<evidence type="ECO:0000313" key="3">
    <source>
        <dbReference type="Proteomes" id="UP000053127"/>
    </source>
</evidence>
<dbReference type="AlphaFoldDB" id="A0A117PYG0"/>
<keyword evidence="1" id="KW-0732">Signal</keyword>
<feature type="signal peptide" evidence="1">
    <location>
        <begin position="1"/>
        <end position="24"/>
    </location>
</feature>
<evidence type="ECO:0000256" key="1">
    <source>
        <dbReference type="SAM" id="SignalP"/>
    </source>
</evidence>
<dbReference type="RefSeq" id="WP_067136013.1">
    <property type="nucleotide sequence ID" value="NZ_JBFACD010000015.1"/>
</dbReference>
<dbReference type="OrthoDB" id="4247486at2"/>
<dbReference type="EMBL" id="LMWN01000068">
    <property type="protein sequence ID" value="KUM99097.1"/>
    <property type="molecule type" value="Genomic_DNA"/>
</dbReference>
<name>A0A117PYG0_9ACTN</name>
<keyword evidence="3" id="KW-1185">Reference proteome</keyword>
<reference evidence="2 3" key="1">
    <citation type="submission" date="2015-10" db="EMBL/GenBank/DDBJ databases">
        <title>Draft genome sequence of Streptomyces yokosukanensis DSM 40224, type strain for the species Streptomyces yokosukanensis.</title>
        <authorList>
            <person name="Ruckert C."/>
            <person name="Winkler A."/>
            <person name="Kalinowski J."/>
            <person name="Kampfer P."/>
            <person name="Glaeser S."/>
        </authorList>
    </citation>
    <scope>NUCLEOTIDE SEQUENCE [LARGE SCALE GENOMIC DNA]</scope>
    <source>
        <strain evidence="2 3">DSM 40224</strain>
    </source>
</reference>
<protein>
    <submittedName>
        <fullName evidence="2">Uncharacterized protein</fullName>
    </submittedName>
</protein>
<accession>A0A117PYG0</accession>